<proteinExistence type="predicted"/>
<keyword evidence="2" id="KW-1185">Reference proteome</keyword>
<dbReference type="Proteomes" id="UP000241118">
    <property type="component" value="Unassembled WGS sequence"/>
</dbReference>
<evidence type="ECO:0000313" key="1">
    <source>
        <dbReference type="EMBL" id="PSL52305.1"/>
    </source>
</evidence>
<gene>
    <name evidence="1" type="ORF">B0I31_114132</name>
</gene>
<reference evidence="1 2" key="1">
    <citation type="submission" date="2018-03" db="EMBL/GenBank/DDBJ databases">
        <title>Genomic Encyclopedia of Type Strains, Phase III (KMG-III): the genomes of soil and plant-associated and newly described type strains.</title>
        <authorList>
            <person name="Whitman W."/>
        </authorList>
    </citation>
    <scope>NUCLEOTIDE SEQUENCE [LARGE SCALE GENOMIC DNA]</scope>
    <source>
        <strain evidence="1 2">CGMCC 4.7097</strain>
    </source>
</reference>
<dbReference type="EMBL" id="PYAX01000014">
    <property type="protein sequence ID" value="PSL52305.1"/>
    <property type="molecule type" value="Genomic_DNA"/>
</dbReference>
<evidence type="ECO:0000313" key="2">
    <source>
        <dbReference type="Proteomes" id="UP000241118"/>
    </source>
</evidence>
<protein>
    <submittedName>
        <fullName evidence="1">Uncharacterized protein</fullName>
    </submittedName>
</protein>
<name>A0A2P8I1G8_SACCR</name>
<organism evidence="1 2">
    <name type="scientific">Saccharothrix carnea</name>
    <dbReference type="NCBI Taxonomy" id="1280637"/>
    <lineage>
        <taxon>Bacteria</taxon>
        <taxon>Bacillati</taxon>
        <taxon>Actinomycetota</taxon>
        <taxon>Actinomycetes</taxon>
        <taxon>Pseudonocardiales</taxon>
        <taxon>Pseudonocardiaceae</taxon>
        <taxon>Saccharothrix</taxon>
    </lineage>
</organism>
<dbReference type="AlphaFoldDB" id="A0A2P8I1G8"/>
<sequence length="34" mass="3753">MVPISRMWADVKPADGIIRFPLKLNALISGAWEG</sequence>
<comment type="caution">
    <text evidence="1">The sequence shown here is derived from an EMBL/GenBank/DDBJ whole genome shotgun (WGS) entry which is preliminary data.</text>
</comment>
<accession>A0A2P8I1G8</accession>